<dbReference type="AlphaFoldDB" id="A0A937K2X3"/>
<dbReference type="RefSeq" id="WP_202246113.1">
    <property type="nucleotide sequence ID" value="NZ_JAESIY010000012.1"/>
</dbReference>
<dbReference type="InterPro" id="IPR025588">
    <property type="entry name" value="YcxB-like_C"/>
</dbReference>
<gene>
    <name evidence="3" type="ORF">JL102_19350</name>
</gene>
<feature type="transmembrane region" description="Helical" evidence="1">
    <location>
        <begin position="35"/>
        <end position="52"/>
    </location>
</feature>
<feature type="transmembrane region" description="Helical" evidence="1">
    <location>
        <begin position="58"/>
        <end position="78"/>
    </location>
</feature>
<proteinExistence type="predicted"/>
<keyword evidence="1" id="KW-0812">Transmembrane</keyword>
<keyword evidence="4" id="KW-1185">Reference proteome</keyword>
<comment type="caution">
    <text evidence="3">The sequence shown here is derived from an EMBL/GenBank/DDBJ whole genome shotgun (WGS) entry which is preliminary data.</text>
</comment>
<evidence type="ECO:0000259" key="2">
    <source>
        <dbReference type="Pfam" id="PF14317"/>
    </source>
</evidence>
<evidence type="ECO:0000313" key="3">
    <source>
        <dbReference type="EMBL" id="MBL3658317.1"/>
    </source>
</evidence>
<dbReference type="Proteomes" id="UP000659388">
    <property type="component" value="Unassembled WGS sequence"/>
</dbReference>
<evidence type="ECO:0000313" key="4">
    <source>
        <dbReference type="Proteomes" id="UP000659388"/>
    </source>
</evidence>
<keyword evidence="1" id="KW-0472">Membrane</keyword>
<dbReference type="Pfam" id="PF14317">
    <property type="entry name" value="YcxB"/>
    <property type="match status" value="1"/>
</dbReference>
<sequence length="185" mass="22525">MSVEKYRFSLEEEDYLTHQLYTASQSKSGANRRKWRWFFMTGIMFVFSFFFYQKDNMWLTLYFAIIGVIVLALYPVYLKWLYKRHYRRYIRDRFSDQFGKTITLELYEDQLISKDEDNTQSKFAYRTVDQITNLPKHFLINVKSGEALIIPKERVNDIDQLEAKLKYISDFANADYSNQQNWKWK</sequence>
<dbReference type="EMBL" id="JAESIY010000012">
    <property type="protein sequence ID" value="MBL3658317.1"/>
    <property type="molecule type" value="Genomic_DNA"/>
</dbReference>
<keyword evidence="1" id="KW-1133">Transmembrane helix</keyword>
<name>A0A937K2X3_9BACT</name>
<feature type="domain" description="YcxB-like C-terminal" evidence="2">
    <location>
        <begin position="106"/>
        <end position="162"/>
    </location>
</feature>
<evidence type="ECO:0000256" key="1">
    <source>
        <dbReference type="SAM" id="Phobius"/>
    </source>
</evidence>
<organism evidence="3 4">
    <name type="scientific">Fulvivirga sediminis</name>
    <dbReference type="NCBI Taxonomy" id="2803949"/>
    <lineage>
        <taxon>Bacteria</taxon>
        <taxon>Pseudomonadati</taxon>
        <taxon>Bacteroidota</taxon>
        <taxon>Cytophagia</taxon>
        <taxon>Cytophagales</taxon>
        <taxon>Fulvivirgaceae</taxon>
        <taxon>Fulvivirga</taxon>
    </lineage>
</organism>
<protein>
    <submittedName>
        <fullName evidence="3">YcxB family protein</fullName>
    </submittedName>
</protein>
<accession>A0A937K2X3</accession>
<reference evidence="3" key="1">
    <citation type="submission" date="2021-01" db="EMBL/GenBank/DDBJ databases">
        <title>Fulvivirga kasyanovii gen. nov., sp nov., a novel member of the phylum Bacteroidetes isolated from seawater in a mussel farm.</title>
        <authorList>
            <person name="Zhao L.-H."/>
            <person name="Wang Z.-J."/>
        </authorList>
    </citation>
    <scope>NUCLEOTIDE SEQUENCE</scope>
    <source>
        <strain evidence="3">2943</strain>
    </source>
</reference>